<reference evidence="3" key="1">
    <citation type="submission" date="2025-08" db="UniProtKB">
        <authorList>
            <consortium name="RefSeq"/>
        </authorList>
    </citation>
    <scope>IDENTIFICATION</scope>
    <source>
        <strain evidence="3">11010-0011.00</strain>
        <tissue evidence="3">Whole body</tissue>
    </source>
</reference>
<dbReference type="SMART" id="SM00164">
    <property type="entry name" value="TBC"/>
    <property type="match status" value="1"/>
</dbReference>
<dbReference type="PANTHER" id="PTHR16110:SF1">
    <property type="entry name" value="TBC1 DOMAIN FAMILY MEMBER 19"/>
    <property type="match status" value="1"/>
</dbReference>
<feature type="domain" description="Rab-GAP TBC" evidence="1">
    <location>
        <begin position="247"/>
        <end position="457"/>
    </location>
</feature>
<sequence>MEELQDASIHHSTAKVIAAIKNIKRYEPIYKELQRLVCTPNVDKNEMRATLETAIKTAGLETEIRNIIFNLVRTRLGKPQDKASAATTKQKSTQSDPVGYLKRAGVMWDRRVRKSLNAMCAELKVPLHGQPRISADREDFVAKWNELSSYNMDLANYRPVYAPKDLLDVFLSLKGPAKSGENTDQIPKWEFSHIALPVKNLFELRTHFADLLRSDNYMGVSDPKVQCQRILEAKHAPLCQQFLKKGCTPAPYRGALWASVLDTKLHDYDIEYWQKLRNAVWTTDHIVDKLVFKDIQLTASNDDQYFVFEDVLYQVMLCFSRDTEVANCVEYESFPVKGRIYEGPPSGVVPFHGICMFAAPFCYLYDSPMNLYFTFRAFYIRYCHRLTTINTHPQGIISLCLLFEKLLQTYEPELWSHFRELQIQPLRLVFKWLMRAFSGHLPPKQLLVLWDLILGFDSLEILSLFSIIILSFRKESIMQVNSLDSIEAILADLSSIKVLPLVQMALSRD</sequence>
<evidence type="ECO:0000313" key="2">
    <source>
        <dbReference type="Proteomes" id="UP000504634"/>
    </source>
</evidence>
<dbReference type="GeneID" id="115630788"/>
<dbReference type="PROSITE" id="PS50086">
    <property type="entry name" value="TBC_RABGAP"/>
    <property type="match status" value="1"/>
</dbReference>
<dbReference type="InterPro" id="IPR042507">
    <property type="entry name" value="TBC1D19"/>
</dbReference>
<protein>
    <submittedName>
        <fullName evidence="3">TBC1 domain family member 19</fullName>
    </submittedName>
</protein>
<evidence type="ECO:0000259" key="1">
    <source>
        <dbReference type="PROSITE" id="PS50086"/>
    </source>
</evidence>
<dbReference type="InterPro" id="IPR000195">
    <property type="entry name" value="Rab-GAP-TBC_dom"/>
</dbReference>
<dbReference type="RefSeq" id="XP_030383303.1">
    <property type="nucleotide sequence ID" value="XM_030527443.1"/>
</dbReference>
<evidence type="ECO:0000313" key="3">
    <source>
        <dbReference type="RefSeq" id="XP_030383303.1"/>
    </source>
</evidence>
<dbReference type="AlphaFoldDB" id="A0A6J2U6Z8"/>
<accession>A0A6J2U6Z8</accession>
<dbReference type="Pfam" id="PF00566">
    <property type="entry name" value="RabGAP-TBC"/>
    <property type="match status" value="1"/>
</dbReference>
<dbReference type="SUPFAM" id="SSF47923">
    <property type="entry name" value="Ypt/Rab-GAP domain of gyp1p"/>
    <property type="match status" value="1"/>
</dbReference>
<keyword evidence="2" id="KW-1185">Reference proteome</keyword>
<dbReference type="Gene3D" id="1.10.472.80">
    <property type="entry name" value="Ypt/Rab-GAP domain of gyp1p, domain 3"/>
    <property type="match status" value="1"/>
</dbReference>
<gene>
    <name evidence="3" type="primary">LOC115630788</name>
</gene>
<organism evidence="2 3">
    <name type="scientific">Drosophila lebanonensis</name>
    <name type="common">Fruit fly</name>
    <name type="synonym">Scaptodrosophila lebanonensis</name>
    <dbReference type="NCBI Taxonomy" id="7225"/>
    <lineage>
        <taxon>Eukaryota</taxon>
        <taxon>Metazoa</taxon>
        <taxon>Ecdysozoa</taxon>
        <taxon>Arthropoda</taxon>
        <taxon>Hexapoda</taxon>
        <taxon>Insecta</taxon>
        <taxon>Pterygota</taxon>
        <taxon>Neoptera</taxon>
        <taxon>Endopterygota</taxon>
        <taxon>Diptera</taxon>
        <taxon>Brachycera</taxon>
        <taxon>Muscomorpha</taxon>
        <taxon>Ephydroidea</taxon>
        <taxon>Drosophilidae</taxon>
        <taxon>Scaptodrosophila</taxon>
    </lineage>
</organism>
<dbReference type="Proteomes" id="UP000504634">
    <property type="component" value="Unplaced"/>
</dbReference>
<dbReference type="InterPro" id="IPR035969">
    <property type="entry name" value="Rab-GAP_TBC_sf"/>
</dbReference>
<dbReference type="OrthoDB" id="10249775at2759"/>
<proteinExistence type="predicted"/>
<dbReference type="PANTHER" id="PTHR16110">
    <property type="entry name" value="TBC1 DOMAIN FAMILY MEMBER 19"/>
    <property type="match status" value="1"/>
</dbReference>
<name>A0A6J2U6Z8_DROLE</name>